<dbReference type="Pfam" id="PF01902">
    <property type="entry name" value="Diphthami_syn_2"/>
    <property type="match status" value="1"/>
</dbReference>
<dbReference type="SUPFAM" id="SSF52402">
    <property type="entry name" value="Adenine nucleotide alpha hydrolases-like"/>
    <property type="match status" value="1"/>
</dbReference>
<dbReference type="InterPro" id="IPR014729">
    <property type="entry name" value="Rossmann-like_a/b/a_fold"/>
</dbReference>
<evidence type="ECO:0000259" key="1">
    <source>
        <dbReference type="Pfam" id="PF01902"/>
    </source>
</evidence>
<evidence type="ECO:0000313" key="2">
    <source>
        <dbReference type="EMBL" id="NLW36503.1"/>
    </source>
</evidence>
<accession>A0A971M5X8</accession>
<sequence length="170" mass="19143">MAEKIKAFCSWSGGKESALSLYMAQQSGFEVTSLLTMANEEGTHSHSHGFDSSVLKAQSEALRVPLMQRKASWQTYEEEFMKAVSVIQDEGICAGIFGDIDLIEHRQWVERVCSALGVTPILPLWLQDREELLRKFIKVDFKSIVIATDSRFMGEEWLGREITGKGWPIG</sequence>
<dbReference type="EMBL" id="JAAYEE010000257">
    <property type="protein sequence ID" value="NLW36503.1"/>
    <property type="molecule type" value="Genomic_DNA"/>
</dbReference>
<dbReference type="InterPro" id="IPR002761">
    <property type="entry name" value="Diphthami_syn_dom"/>
</dbReference>
<protein>
    <submittedName>
        <fullName evidence="2">ATP pyrophosphatase</fullName>
    </submittedName>
</protein>
<dbReference type="AlphaFoldDB" id="A0A971M5X8"/>
<comment type="caution">
    <text evidence="2">The sequence shown here is derived from an EMBL/GenBank/DDBJ whole genome shotgun (WGS) entry which is preliminary data.</text>
</comment>
<dbReference type="Proteomes" id="UP000777265">
    <property type="component" value="Unassembled WGS sequence"/>
</dbReference>
<proteinExistence type="predicted"/>
<organism evidence="2 3">
    <name type="scientific">Syntrophorhabdus aromaticivorans</name>
    <dbReference type="NCBI Taxonomy" id="328301"/>
    <lineage>
        <taxon>Bacteria</taxon>
        <taxon>Pseudomonadati</taxon>
        <taxon>Thermodesulfobacteriota</taxon>
        <taxon>Syntrophorhabdia</taxon>
        <taxon>Syntrophorhabdales</taxon>
        <taxon>Syntrophorhabdaceae</taxon>
        <taxon>Syntrophorhabdus</taxon>
    </lineage>
</organism>
<dbReference type="Gene3D" id="3.40.50.620">
    <property type="entry name" value="HUPs"/>
    <property type="match status" value="1"/>
</dbReference>
<dbReference type="CDD" id="cd01994">
    <property type="entry name" value="AANH_PF0828-like"/>
    <property type="match status" value="1"/>
</dbReference>
<gene>
    <name evidence="2" type="ORF">GXY80_13665</name>
</gene>
<feature type="domain" description="Diphthamide synthase" evidence="1">
    <location>
        <begin position="7"/>
        <end position="164"/>
    </location>
</feature>
<evidence type="ECO:0000313" key="3">
    <source>
        <dbReference type="Proteomes" id="UP000777265"/>
    </source>
</evidence>
<name>A0A971M5X8_9BACT</name>
<reference evidence="2" key="1">
    <citation type="journal article" date="2020" name="Biotechnol. Biofuels">
        <title>New insights from the biogas microbiome by comprehensive genome-resolved metagenomics of nearly 1600 species originating from multiple anaerobic digesters.</title>
        <authorList>
            <person name="Campanaro S."/>
            <person name="Treu L."/>
            <person name="Rodriguez-R L.M."/>
            <person name="Kovalovszki A."/>
            <person name="Ziels R.M."/>
            <person name="Maus I."/>
            <person name="Zhu X."/>
            <person name="Kougias P.G."/>
            <person name="Basile A."/>
            <person name="Luo G."/>
            <person name="Schluter A."/>
            <person name="Konstantinidis K.T."/>
            <person name="Angelidaki I."/>
        </authorList>
    </citation>
    <scope>NUCLEOTIDE SEQUENCE</scope>
    <source>
        <strain evidence="2">AS06rmzACSIP_7</strain>
    </source>
</reference>
<reference evidence="2" key="2">
    <citation type="submission" date="2020-01" db="EMBL/GenBank/DDBJ databases">
        <authorList>
            <person name="Campanaro S."/>
        </authorList>
    </citation>
    <scope>NUCLEOTIDE SEQUENCE</scope>
    <source>
        <strain evidence="2">AS06rmzACSIP_7</strain>
    </source>
</reference>